<organism evidence="1">
    <name type="scientific">Coccolithus braarudii</name>
    <dbReference type="NCBI Taxonomy" id="221442"/>
    <lineage>
        <taxon>Eukaryota</taxon>
        <taxon>Haptista</taxon>
        <taxon>Haptophyta</taxon>
        <taxon>Prymnesiophyceae</taxon>
        <taxon>Coccolithales</taxon>
        <taxon>Coccolithaceae</taxon>
        <taxon>Coccolithus</taxon>
    </lineage>
</organism>
<dbReference type="AlphaFoldDB" id="A0A7S0PZW2"/>
<evidence type="ECO:0000313" key="1">
    <source>
        <dbReference type="EMBL" id="CAD8600989.1"/>
    </source>
</evidence>
<protein>
    <submittedName>
        <fullName evidence="1">Uncharacterized protein</fullName>
    </submittedName>
</protein>
<accession>A0A7S0PZW2</accession>
<dbReference type="EMBL" id="HBEY01008958">
    <property type="protein sequence ID" value="CAD8600989.1"/>
    <property type="molecule type" value="Transcribed_RNA"/>
</dbReference>
<proteinExistence type="predicted"/>
<reference evidence="1" key="1">
    <citation type="submission" date="2021-01" db="EMBL/GenBank/DDBJ databases">
        <authorList>
            <person name="Corre E."/>
            <person name="Pelletier E."/>
            <person name="Niang G."/>
            <person name="Scheremetjew M."/>
            <person name="Finn R."/>
            <person name="Kale V."/>
            <person name="Holt S."/>
            <person name="Cochrane G."/>
            <person name="Meng A."/>
            <person name="Brown T."/>
            <person name="Cohen L."/>
        </authorList>
    </citation>
    <scope>NUCLEOTIDE SEQUENCE</scope>
    <source>
        <strain evidence="1">PLY182g</strain>
    </source>
</reference>
<gene>
    <name evidence="1" type="ORF">CPEL01642_LOCUS4319</name>
</gene>
<name>A0A7S0PZW2_9EUKA</name>
<sequence>MVGRCGAPAVSVAVGAGIAASSLSRSTHSQQSTPAPSLAISATSHLPGSKLKISSGEISTHVISKLGKASVDGAKVSVSYNADLSAGARSCGWRLLREAALSTNGGIDDLVPVGELQRGLYLLEFDFSGVDEAARKVYRKEAEGVYVPLNSTGFFLAPRSSITLKIEDPDSLNHLVLSVGDKELTARPGVRAH</sequence>